<keyword evidence="12" id="KW-1185">Reference proteome</keyword>
<protein>
    <recommendedName>
        <fullName evidence="10">Large-conductance mechanosensitive channel</fullName>
    </recommendedName>
</protein>
<evidence type="ECO:0000256" key="8">
    <source>
        <dbReference type="ARBA" id="ARBA00023136"/>
    </source>
</evidence>
<dbReference type="EMBL" id="SSSM01000005">
    <property type="protein sequence ID" value="THG30276.1"/>
    <property type="molecule type" value="Genomic_DNA"/>
</dbReference>
<evidence type="ECO:0000256" key="9">
    <source>
        <dbReference type="ARBA" id="ARBA00023303"/>
    </source>
</evidence>
<dbReference type="PANTHER" id="PTHR30266:SF2">
    <property type="entry name" value="LARGE-CONDUCTANCE MECHANOSENSITIVE CHANNEL"/>
    <property type="match status" value="1"/>
</dbReference>
<sequence length="158" mass="16508">MRGFREFILRGNVIDLAVAVVIGTAFTAIVTAIVTFIITPLIGAIFNAESLSTALVVNIPTTSGGTAKIMFGAALAAVLNFLIVAAVVYFAIVLPVNHFAKLAFAKQKAVPEATPEHLPPTSEELLTEIRDLLAAQADSNLRSTAGKHGTGAITLPKV</sequence>
<dbReference type="PANTHER" id="PTHR30266">
    <property type="entry name" value="MECHANOSENSITIVE CHANNEL MSCL"/>
    <property type="match status" value="1"/>
</dbReference>
<accession>A0A4S4FM20</accession>
<organism evidence="11 12">
    <name type="scientific">Naasia lichenicola</name>
    <dbReference type="NCBI Taxonomy" id="2565933"/>
    <lineage>
        <taxon>Bacteria</taxon>
        <taxon>Bacillati</taxon>
        <taxon>Actinomycetota</taxon>
        <taxon>Actinomycetes</taxon>
        <taxon>Micrococcales</taxon>
        <taxon>Microbacteriaceae</taxon>
        <taxon>Naasia</taxon>
    </lineage>
</organism>
<feature type="transmembrane region" description="Helical" evidence="10">
    <location>
        <begin position="69"/>
        <end position="96"/>
    </location>
</feature>
<gene>
    <name evidence="10 11" type="primary">mscL</name>
    <name evidence="11" type="ORF">E6C64_16040</name>
</gene>
<comment type="similarity">
    <text evidence="2 10">Belongs to the MscL family.</text>
</comment>
<evidence type="ECO:0000256" key="10">
    <source>
        <dbReference type="HAMAP-Rule" id="MF_00115"/>
    </source>
</evidence>
<name>A0A4S4FM20_9MICO</name>
<dbReference type="PROSITE" id="PS01327">
    <property type="entry name" value="MSCL"/>
    <property type="match status" value="1"/>
</dbReference>
<evidence type="ECO:0000256" key="5">
    <source>
        <dbReference type="ARBA" id="ARBA00022692"/>
    </source>
</evidence>
<reference evidence="11 12" key="1">
    <citation type="submission" date="2019-04" db="EMBL/GenBank/DDBJ databases">
        <authorList>
            <person name="Jiang L."/>
        </authorList>
    </citation>
    <scope>NUCLEOTIDE SEQUENCE [LARGE SCALE GENOMIC DNA]</scope>
    <source>
        <strain evidence="11 12">YIM 131853</strain>
    </source>
</reference>
<proteinExistence type="inferred from homology"/>
<dbReference type="InterPro" id="IPR037673">
    <property type="entry name" value="MSC/AndL"/>
</dbReference>
<dbReference type="SUPFAM" id="SSF81330">
    <property type="entry name" value="Gated mechanosensitive channel"/>
    <property type="match status" value="1"/>
</dbReference>
<dbReference type="InterPro" id="IPR019823">
    <property type="entry name" value="Mechanosensitive_channel_CS"/>
</dbReference>
<keyword evidence="5 10" id="KW-0812">Transmembrane</keyword>
<dbReference type="GO" id="GO:0008381">
    <property type="term" value="F:mechanosensitive monoatomic ion channel activity"/>
    <property type="evidence" value="ECO:0007669"/>
    <property type="project" value="UniProtKB-UniRule"/>
</dbReference>
<evidence type="ECO:0000256" key="6">
    <source>
        <dbReference type="ARBA" id="ARBA00022989"/>
    </source>
</evidence>
<evidence type="ECO:0000313" key="11">
    <source>
        <dbReference type="EMBL" id="THG30276.1"/>
    </source>
</evidence>
<keyword evidence="3 10" id="KW-0813">Transport</keyword>
<comment type="caution">
    <text evidence="11">The sequence shown here is derived from an EMBL/GenBank/DDBJ whole genome shotgun (WGS) entry which is preliminary data.</text>
</comment>
<comment type="function">
    <text evidence="10">Channel that opens in response to stretch forces in the membrane lipid bilayer. May participate in the regulation of osmotic pressure changes within the cell.</text>
</comment>
<keyword evidence="9 10" id="KW-0407">Ion channel</keyword>
<dbReference type="AlphaFoldDB" id="A0A4S4FM20"/>
<dbReference type="HAMAP" id="MF_00115">
    <property type="entry name" value="MscL"/>
    <property type="match status" value="1"/>
</dbReference>
<evidence type="ECO:0000256" key="2">
    <source>
        <dbReference type="ARBA" id="ARBA00007254"/>
    </source>
</evidence>
<keyword evidence="8 10" id="KW-0472">Membrane</keyword>
<dbReference type="InterPro" id="IPR036019">
    <property type="entry name" value="MscL_channel"/>
</dbReference>
<keyword evidence="7 10" id="KW-0406">Ion transport</keyword>
<dbReference type="Proteomes" id="UP000309133">
    <property type="component" value="Unassembled WGS sequence"/>
</dbReference>
<dbReference type="InterPro" id="IPR001185">
    <property type="entry name" value="MS_channel"/>
</dbReference>
<keyword evidence="4 10" id="KW-1003">Cell membrane</keyword>
<evidence type="ECO:0000256" key="7">
    <source>
        <dbReference type="ARBA" id="ARBA00023065"/>
    </source>
</evidence>
<comment type="subunit">
    <text evidence="10">Homopentamer.</text>
</comment>
<evidence type="ECO:0000256" key="3">
    <source>
        <dbReference type="ARBA" id="ARBA00022448"/>
    </source>
</evidence>
<dbReference type="NCBIfam" id="TIGR00220">
    <property type="entry name" value="mscL"/>
    <property type="match status" value="1"/>
</dbReference>
<evidence type="ECO:0000256" key="4">
    <source>
        <dbReference type="ARBA" id="ARBA00022475"/>
    </source>
</evidence>
<dbReference type="Gene3D" id="1.10.1200.120">
    <property type="entry name" value="Large-conductance mechanosensitive channel, MscL, domain 1"/>
    <property type="match status" value="1"/>
</dbReference>
<evidence type="ECO:0000256" key="1">
    <source>
        <dbReference type="ARBA" id="ARBA00004651"/>
    </source>
</evidence>
<evidence type="ECO:0000313" key="12">
    <source>
        <dbReference type="Proteomes" id="UP000309133"/>
    </source>
</evidence>
<keyword evidence="6 10" id="KW-1133">Transmembrane helix</keyword>
<comment type="subcellular location">
    <subcellularLocation>
        <location evidence="1 10">Cell membrane</location>
        <topology evidence="1 10">Multi-pass membrane protein</topology>
    </subcellularLocation>
</comment>
<dbReference type="GO" id="GO:0005886">
    <property type="term" value="C:plasma membrane"/>
    <property type="evidence" value="ECO:0007669"/>
    <property type="project" value="UniProtKB-SubCell"/>
</dbReference>
<dbReference type="Pfam" id="PF01741">
    <property type="entry name" value="MscL"/>
    <property type="match status" value="1"/>
</dbReference>
<dbReference type="PRINTS" id="PR01264">
    <property type="entry name" value="MECHCHANNEL"/>
</dbReference>
<dbReference type="OrthoDB" id="9810350at2"/>
<feature type="transmembrane region" description="Helical" evidence="10">
    <location>
        <begin position="12"/>
        <end position="45"/>
    </location>
</feature>